<feature type="region of interest" description="Disordered" evidence="3">
    <location>
        <begin position="313"/>
        <end position="336"/>
    </location>
</feature>
<evidence type="ECO:0000313" key="5">
    <source>
        <dbReference type="EMBL" id="TGJ82222.1"/>
    </source>
</evidence>
<dbReference type="InterPro" id="IPR022684">
    <property type="entry name" value="Calpain_cysteine_protease"/>
</dbReference>
<feature type="active site" evidence="1">
    <location>
        <position position="470"/>
    </location>
</feature>
<organism evidence="5 6">
    <name type="scientific">Xylaria hypoxylon</name>
    <dbReference type="NCBI Taxonomy" id="37992"/>
    <lineage>
        <taxon>Eukaryota</taxon>
        <taxon>Fungi</taxon>
        <taxon>Dikarya</taxon>
        <taxon>Ascomycota</taxon>
        <taxon>Pezizomycotina</taxon>
        <taxon>Sordariomycetes</taxon>
        <taxon>Xylariomycetidae</taxon>
        <taxon>Xylariales</taxon>
        <taxon>Xylariaceae</taxon>
        <taxon>Xylaria</taxon>
    </lineage>
</organism>
<feature type="domain" description="Calpain catalytic" evidence="4">
    <location>
        <begin position="283"/>
        <end position="545"/>
    </location>
</feature>
<comment type="caution">
    <text evidence="2">Lacks conserved residue(s) required for the propagation of feature annotation.</text>
</comment>
<gene>
    <name evidence="5" type="ORF">E0Z10_g6550</name>
</gene>
<keyword evidence="6" id="KW-1185">Reference proteome</keyword>
<accession>A0A4Z0Z0M8</accession>
<dbReference type="Pfam" id="PF00648">
    <property type="entry name" value="Peptidase_C2"/>
    <property type="match status" value="1"/>
</dbReference>
<dbReference type="Proteomes" id="UP000297716">
    <property type="component" value="Unassembled WGS sequence"/>
</dbReference>
<feature type="active site" evidence="1">
    <location>
        <position position="490"/>
    </location>
</feature>
<reference evidence="5 6" key="1">
    <citation type="submission" date="2019-03" db="EMBL/GenBank/DDBJ databases">
        <title>Draft genome sequence of Xylaria hypoxylon DSM 108379, a ubiquitous saprotrophic-parasitic fungi on hardwood.</title>
        <authorList>
            <person name="Buettner E."/>
            <person name="Leonhardt S."/>
            <person name="Gebauer A.M."/>
            <person name="Liers C."/>
            <person name="Hofrichter M."/>
            <person name="Kellner H."/>
        </authorList>
    </citation>
    <scope>NUCLEOTIDE SEQUENCE [LARGE SCALE GENOMIC DNA]</scope>
    <source>
        <strain evidence="5 6">DSM 108379</strain>
    </source>
</reference>
<dbReference type="STRING" id="37992.A0A4Z0Z0M8"/>
<evidence type="ECO:0000256" key="1">
    <source>
        <dbReference type="PIRSR" id="PIRSR622684-1"/>
    </source>
</evidence>
<protein>
    <recommendedName>
        <fullName evidence="4">Calpain catalytic domain-containing protein</fullName>
    </recommendedName>
</protein>
<name>A0A4Z0Z0M8_9PEZI</name>
<dbReference type="PROSITE" id="PS50203">
    <property type="entry name" value="CALPAIN_CAT"/>
    <property type="match status" value="1"/>
</dbReference>
<sequence>MVKKVAIPPTLSDKIDPYASFEALTGKKIGPNDLSESTSETFSEDYDYVMGSKTNNITTRHEPRPLDSELNIGAINPYALVEAMLGHRLDYGSTHVAKVISDVLQTDYDELFDMKNNSVLYAGLELNVKERRAEKLSRQDIKILPEQDLQTPDLSGIQKLSDLEHVGLRELGQTSVKTARIQNGKLHVVLDARSIAQTLSNRAVTRTINELAVPFRVEDERSFGVPPVCAWRNIDEVVFKNYRFKNAIQNLTSEFNHLGGQVNSTMSVFADYSPATTRYDGPVQGATSNSWLIAAIASVFWADPTVIHQVFRGDGPPYRKEEDNPQPFRHDVELHDKGGRNNAATRVLKVAYEVPINKTMNEPVYCRSSGGTDYWPALYEKAFAMWFTAKDPYWGRPDRPDITQTAHGDPIKAMAQIDGREPQYFFTKNHDDLIGLVRQSSVNFRTKSPMCAFTHASGYLFRGANLVANHAYSILGWSNIGNRQYIIIRNPWGVTEPRGLTSYPGVLDRVEPSFWPPASLLDSGGVMAVEAPYFREYFACIGRTQ</sequence>
<dbReference type="OrthoDB" id="424753at2759"/>
<evidence type="ECO:0000256" key="2">
    <source>
        <dbReference type="PROSITE-ProRule" id="PRU00239"/>
    </source>
</evidence>
<dbReference type="EMBL" id="SKBN01000137">
    <property type="protein sequence ID" value="TGJ82222.1"/>
    <property type="molecule type" value="Genomic_DNA"/>
</dbReference>
<dbReference type="PRINTS" id="PR00704">
    <property type="entry name" value="CALPAIN"/>
</dbReference>
<dbReference type="GO" id="GO:0006508">
    <property type="term" value="P:proteolysis"/>
    <property type="evidence" value="ECO:0007669"/>
    <property type="project" value="InterPro"/>
</dbReference>
<dbReference type="InterPro" id="IPR038765">
    <property type="entry name" value="Papain-like_cys_pep_sf"/>
</dbReference>
<dbReference type="AlphaFoldDB" id="A0A4Z0Z0M8"/>
<proteinExistence type="predicted"/>
<feature type="compositionally biased region" description="Basic and acidic residues" evidence="3">
    <location>
        <begin position="317"/>
        <end position="336"/>
    </location>
</feature>
<evidence type="ECO:0000256" key="3">
    <source>
        <dbReference type="SAM" id="MobiDB-lite"/>
    </source>
</evidence>
<dbReference type="Gene3D" id="3.90.70.10">
    <property type="entry name" value="Cysteine proteinases"/>
    <property type="match status" value="1"/>
</dbReference>
<evidence type="ECO:0000259" key="4">
    <source>
        <dbReference type="PROSITE" id="PS50203"/>
    </source>
</evidence>
<evidence type="ECO:0000313" key="6">
    <source>
        <dbReference type="Proteomes" id="UP000297716"/>
    </source>
</evidence>
<dbReference type="SUPFAM" id="SSF54001">
    <property type="entry name" value="Cysteine proteinases"/>
    <property type="match status" value="1"/>
</dbReference>
<dbReference type="InterPro" id="IPR001300">
    <property type="entry name" value="Peptidase_C2_calpain_cat"/>
</dbReference>
<dbReference type="GO" id="GO:0004198">
    <property type="term" value="F:calcium-dependent cysteine-type endopeptidase activity"/>
    <property type="evidence" value="ECO:0007669"/>
    <property type="project" value="InterPro"/>
</dbReference>
<comment type="caution">
    <text evidence="5">The sequence shown here is derived from an EMBL/GenBank/DDBJ whole genome shotgun (WGS) entry which is preliminary data.</text>
</comment>